<dbReference type="Proteomes" id="UP000077248">
    <property type="component" value="Unassembled WGS sequence"/>
</dbReference>
<dbReference type="GeneID" id="29110093"/>
<dbReference type="KEGG" id="aalt:CC77DRAFT_1017907"/>
<proteinExistence type="predicted"/>
<evidence type="ECO:0000313" key="1">
    <source>
        <dbReference type="EMBL" id="OAG23075.1"/>
    </source>
</evidence>
<dbReference type="RefSeq" id="XP_018388496.1">
    <property type="nucleotide sequence ID" value="XM_018524499.1"/>
</dbReference>
<gene>
    <name evidence="1" type="ORF">CC77DRAFT_1017907</name>
</gene>
<dbReference type="EMBL" id="KV441473">
    <property type="protein sequence ID" value="OAG23075.1"/>
    <property type="molecule type" value="Genomic_DNA"/>
</dbReference>
<name>A0A177DTI7_ALTAL</name>
<reference evidence="1 2" key="1">
    <citation type="submission" date="2016-05" db="EMBL/GenBank/DDBJ databases">
        <title>Comparative analysis of secretome profiles of manganese(II)-oxidizing ascomycete fungi.</title>
        <authorList>
            <consortium name="DOE Joint Genome Institute"/>
            <person name="Zeiner C.A."/>
            <person name="Purvine S.O."/>
            <person name="Zink E.M."/>
            <person name="Wu S."/>
            <person name="Pasa-Tolic L."/>
            <person name="Chaput D.L."/>
            <person name="Haridas S."/>
            <person name="Grigoriev I.V."/>
            <person name="Santelli C.M."/>
            <person name="Hansel C.M."/>
        </authorList>
    </citation>
    <scope>NUCLEOTIDE SEQUENCE [LARGE SCALE GENOMIC DNA]</scope>
    <source>
        <strain evidence="1 2">SRC1lrK2f</strain>
    </source>
</reference>
<accession>A0A177DTI7</accession>
<organism evidence="1 2">
    <name type="scientific">Alternaria alternata</name>
    <name type="common">Alternaria rot fungus</name>
    <name type="synonym">Torula alternata</name>
    <dbReference type="NCBI Taxonomy" id="5599"/>
    <lineage>
        <taxon>Eukaryota</taxon>
        <taxon>Fungi</taxon>
        <taxon>Dikarya</taxon>
        <taxon>Ascomycota</taxon>
        <taxon>Pezizomycotina</taxon>
        <taxon>Dothideomycetes</taxon>
        <taxon>Pleosporomycetidae</taxon>
        <taxon>Pleosporales</taxon>
        <taxon>Pleosporineae</taxon>
        <taxon>Pleosporaceae</taxon>
        <taxon>Alternaria</taxon>
        <taxon>Alternaria sect. Alternaria</taxon>
        <taxon>Alternaria alternata complex</taxon>
    </lineage>
</organism>
<keyword evidence="2" id="KW-1185">Reference proteome</keyword>
<sequence length="58" mass="6666">MKPVTGAFMIMDADTAIADARDIGREVHRMAIVFLRNWMAWGLFVEGLPQRGFFVRRP</sequence>
<protein>
    <submittedName>
        <fullName evidence="1">Uncharacterized protein</fullName>
    </submittedName>
</protein>
<dbReference type="VEuPathDB" id="FungiDB:CC77DRAFT_1017907"/>
<evidence type="ECO:0000313" key="2">
    <source>
        <dbReference type="Proteomes" id="UP000077248"/>
    </source>
</evidence>
<dbReference type="AlphaFoldDB" id="A0A177DTI7"/>